<dbReference type="AlphaFoldDB" id="A0A2W5B0L1"/>
<keyword evidence="1" id="KW-0812">Transmembrane</keyword>
<proteinExistence type="predicted"/>
<keyword evidence="1" id="KW-1133">Transmembrane helix</keyword>
<name>A0A2W5B0L1_9SPHN</name>
<gene>
    <name evidence="2" type="ORF">DI640_02150</name>
</gene>
<feature type="transmembrane region" description="Helical" evidence="1">
    <location>
        <begin position="108"/>
        <end position="133"/>
    </location>
</feature>
<protein>
    <recommendedName>
        <fullName evidence="4">PilZ domain-containing protein</fullName>
    </recommendedName>
</protein>
<evidence type="ECO:0000256" key="1">
    <source>
        <dbReference type="SAM" id="Phobius"/>
    </source>
</evidence>
<organism evidence="2 3">
    <name type="scientific">Sphingomonas taxi</name>
    <dbReference type="NCBI Taxonomy" id="1549858"/>
    <lineage>
        <taxon>Bacteria</taxon>
        <taxon>Pseudomonadati</taxon>
        <taxon>Pseudomonadota</taxon>
        <taxon>Alphaproteobacteria</taxon>
        <taxon>Sphingomonadales</taxon>
        <taxon>Sphingomonadaceae</taxon>
        <taxon>Sphingomonas</taxon>
    </lineage>
</organism>
<evidence type="ECO:0000313" key="3">
    <source>
        <dbReference type="Proteomes" id="UP000249555"/>
    </source>
</evidence>
<accession>A0A2W5B0L1</accession>
<sequence length="149" mass="15901">MNVNGKWSSGCIHDVSDRGLLVSSAVPPAIGTYVDIRRGALVIIGRVVWSGGSRFGVRTQDPVSVAALLSESQPARGPANADRRSHIREDFSRHVIQRADRSKRHSSALQFICLTIIGMGMACFAAMLCYRALTTPLGAVAELLGGPVT</sequence>
<evidence type="ECO:0008006" key="4">
    <source>
        <dbReference type="Google" id="ProtNLM"/>
    </source>
</evidence>
<keyword evidence="1" id="KW-0472">Membrane</keyword>
<dbReference type="Proteomes" id="UP000249555">
    <property type="component" value="Unassembled WGS sequence"/>
</dbReference>
<dbReference type="EMBL" id="QFMX01000002">
    <property type="protein sequence ID" value="PZO76381.1"/>
    <property type="molecule type" value="Genomic_DNA"/>
</dbReference>
<evidence type="ECO:0000313" key="2">
    <source>
        <dbReference type="EMBL" id="PZO76381.1"/>
    </source>
</evidence>
<comment type="caution">
    <text evidence="2">The sequence shown here is derived from an EMBL/GenBank/DDBJ whole genome shotgun (WGS) entry which is preliminary data.</text>
</comment>
<reference evidence="2 3" key="1">
    <citation type="submission" date="2017-08" db="EMBL/GenBank/DDBJ databases">
        <title>Infants hospitalized years apart are colonized by the same room-sourced microbial strains.</title>
        <authorList>
            <person name="Brooks B."/>
            <person name="Olm M.R."/>
            <person name="Firek B.A."/>
            <person name="Baker R."/>
            <person name="Thomas B.C."/>
            <person name="Morowitz M.J."/>
            <person name="Banfield J.F."/>
        </authorList>
    </citation>
    <scope>NUCLEOTIDE SEQUENCE [LARGE SCALE GENOMIC DNA]</scope>
    <source>
        <strain evidence="2">S2_018_000_R3_119</strain>
    </source>
</reference>